<dbReference type="SUPFAM" id="SSF55729">
    <property type="entry name" value="Acyl-CoA N-acyltransferases (Nat)"/>
    <property type="match status" value="1"/>
</dbReference>
<gene>
    <name evidence="2" type="ORF">GPM918_LOCUS28781</name>
    <name evidence="3" type="ORF">OVA965_LOCUS30303</name>
    <name evidence="4" type="ORF">SRO942_LOCUS29307</name>
    <name evidence="5" type="ORF">TMI583_LOCUS31104</name>
</gene>
<evidence type="ECO:0000313" key="5">
    <source>
        <dbReference type="EMBL" id="CAF4151409.1"/>
    </source>
</evidence>
<dbReference type="AlphaFoldDB" id="A0A815E7C0"/>
<comment type="caution">
    <text evidence="2">The sequence shown here is derived from an EMBL/GenBank/DDBJ whole genome shotgun (WGS) entry which is preliminary data.</text>
</comment>
<dbReference type="GO" id="GO:0034069">
    <property type="term" value="F:aminoglycoside N-acetyltransferase activity"/>
    <property type="evidence" value="ECO:0007669"/>
    <property type="project" value="TreeGrafter"/>
</dbReference>
<dbReference type="EMBL" id="CAJOBA010043565">
    <property type="protein sequence ID" value="CAF4151409.1"/>
    <property type="molecule type" value="Genomic_DNA"/>
</dbReference>
<dbReference type="PROSITE" id="PS51186">
    <property type="entry name" value="GNAT"/>
    <property type="match status" value="1"/>
</dbReference>
<dbReference type="EMBL" id="CAJNOQ010012723">
    <property type="protein sequence ID" value="CAF1306471.1"/>
    <property type="molecule type" value="Genomic_DNA"/>
</dbReference>
<proteinExistence type="predicted"/>
<dbReference type="GO" id="GO:0030649">
    <property type="term" value="P:aminoglycoside antibiotic catabolic process"/>
    <property type="evidence" value="ECO:0007669"/>
    <property type="project" value="TreeGrafter"/>
</dbReference>
<accession>A0A815E7C0</accession>
<dbReference type="Proteomes" id="UP000682733">
    <property type="component" value="Unassembled WGS sequence"/>
</dbReference>
<evidence type="ECO:0000313" key="2">
    <source>
        <dbReference type="EMBL" id="CAF1306471.1"/>
    </source>
</evidence>
<sequence length="320" mass="37592">MEHINAEPKQFSSELVEYRPLTYNEQSLGLTHWETIFGFSRDCFERYYSLAASPDYQVGDTLGAWYQRSLISTVHICRLKCEWNDEIFLCGGIALVATLAEYRCHGLSRHLLNLAIEKMKNEGFHFSFLGTDQPGHYAALDWEESNVPYLTIKLNEDNAGSMAKWSPFDVCKLIPIYKTRKRPLQFQRSKSYFEHWVGWDWRRTSAIVNIIDDGYIVLSAPDEEEKRWTVIEWKAPNEDTENVLFKSAASEALKRGTKNLRIDTLPQYLDKQHFRELGHLTEKQNNNIMLRNINLPMEKYKELLQLYESGKAVWWRGDWF</sequence>
<evidence type="ECO:0000313" key="4">
    <source>
        <dbReference type="EMBL" id="CAF4140133.1"/>
    </source>
</evidence>
<dbReference type="EMBL" id="CAJOBC010040140">
    <property type="protein sequence ID" value="CAF4140133.1"/>
    <property type="molecule type" value="Genomic_DNA"/>
</dbReference>
<evidence type="ECO:0000313" key="6">
    <source>
        <dbReference type="Proteomes" id="UP000663829"/>
    </source>
</evidence>
<dbReference type="InterPro" id="IPR000182">
    <property type="entry name" value="GNAT_dom"/>
</dbReference>
<dbReference type="Proteomes" id="UP000681722">
    <property type="component" value="Unassembled WGS sequence"/>
</dbReference>
<organism evidence="2 6">
    <name type="scientific">Didymodactylos carnosus</name>
    <dbReference type="NCBI Taxonomy" id="1234261"/>
    <lineage>
        <taxon>Eukaryota</taxon>
        <taxon>Metazoa</taxon>
        <taxon>Spiralia</taxon>
        <taxon>Gnathifera</taxon>
        <taxon>Rotifera</taxon>
        <taxon>Eurotatoria</taxon>
        <taxon>Bdelloidea</taxon>
        <taxon>Philodinida</taxon>
        <taxon>Philodinidae</taxon>
        <taxon>Didymodactylos</taxon>
    </lineage>
</organism>
<dbReference type="Gene3D" id="3.40.630.30">
    <property type="match status" value="1"/>
</dbReference>
<name>A0A815E7C0_9BILA</name>
<feature type="domain" description="N-acetyltransferase" evidence="1">
    <location>
        <begin position="16"/>
        <end position="214"/>
    </location>
</feature>
<dbReference type="Pfam" id="PF13527">
    <property type="entry name" value="Acetyltransf_9"/>
    <property type="match status" value="1"/>
</dbReference>
<dbReference type="EMBL" id="CAJNOK010021937">
    <property type="protein sequence ID" value="CAF1340093.1"/>
    <property type="molecule type" value="Genomic_DNA"/>
</dbReference>
<dbReference type="Proteomes" id="UP000663829">
    <property type="component" value="Unassembled WGS sequence"/>
</dbReference>
<dbReference type="PANTHER" id="PTHR37817">
    <property type="entry name" value="N-ACETYLTRANSFERASE EIS"/>
    <property type="match status" value="1"/>
</dbReference>
<dbReference type="InterPro" id="IPR016181">
    <property type="entry name" value="Acyl_CoA_acyltransferase"/>
</dbReference>
<dbReference type="OrthoDB" id="9972354at2759"/>
<evidence type="ECO:0000259" key="1">
    <source>
        <dbReference type="PROSITE" id="PS51186"/>
    </source>
</evidence>
<evidence type="ECO:0000313" key="3">
    <source>
        <dbReference type="EMBL" id="CAF1340093.1"/>
    </source>
</evidence>
<dbReference type="CDD" id="cd04301">
    <property type="entry name" value="NAT_SF"/>
    <property type="match status" value="1"/>
</dbReference>
<reference evidence="2" key="1">
    <citation type="submission" date="2021-02" db="EMBL/GenBank/DDBJ databases">
        <authorList>
            <person name="Nowell W R."/>
        </authorList>
    </citation>
    <scope>NUCLEOTIDE SEQUENCE</scope>
</reference>
<dbReference type="InterPro" id="IPR051554">
    <property type="entry name" value="Acetyltransferase_Eis"/>
</dbReference>
<protein>
    <recommendedName>
        <fullName evidence="1">N-acetyltransferase domain-containing protein</fullName>
    </recommendedName>
</protein>
<keyword evidence="6" id="KW-1185">Reference proteome</keyword>
<dbReference type="PANTHER" id="PTHR37817:SF1">
    <property type="entry name" value="N-ACETYLTRANSFERASE EIS"/>
    <property type="match status" value="1"/>
</dbReference>
<dbReference type="Proteomes" id="UP000677228">
    <property type="component" value="Unassembled WGS sequence"/>
</dbReference>